<evidence type="ECO:0000256" key="9">
    <source>
        <dbReference type="ARBA" id="ARBA00023163"/>
    </source>
</evidence>
<evidence type="ECO:0000256" key="6">
    <source>
        <dbReference type="ARBA" id="ARBA00022853"/>
    </source>
</evidence>
<proteinExistence type="inferred from homology"/>
<evidence type="ECO:0000313" key="14">
    <source>
        <dbReference type="EMBL" id="KAK7303957.1"/>
    </source>
</evidence>
<dbReference type="Gene3D" id="2.130.10.10">
    <property type="entry name" value="YVTN repeat-like/Quinoprotein amine dehydrogenase"/>
    <property type="match status" value="1"/>
</dbReference>
<comment type="similarity">
    <text evidence="2">Belongs to the WD repeat RBAP46/RBAP48/MSI1 family.</text>
</comment>
<dbReference type="PROSITE" id="PS50294">
    <property type="entry name" value="WD_REPEATS_REGION"/>
    <property type="match status" value="2"/>
</dbReference>
<dbReference type="Pfam" id="PF00400">
    <property type="entry name" value="WD40"/>
    <property type="match status" value="4"/>
</dbReference>
<dbReference type="PANTHER" id="PTHR22850">
    <property type="entry name" value="WD40 REPEAT FAMILY"/>
    <property type="match status" value="1"/>
</dbReference>
<feature type="region of interest" description="Disordered" evidence="12">
    <location>
        <begin position="243"/>
        <end position="278"/>
    </location>
</feature>
<keyword evidence="5" id="KW-0677">Repeat</keyword>
<sequence length="501" mass="55576">METPPPQQGMVKKKETRGRKPKPKDEKKEEHTKTPKEGKKTQHQQQPSVDEKYSQWKSLVPVLYDWLANHNLVWPSLSCRWGPQLEQATYKNRQRLYLSEQTDGSVPNTLVIANCEVVKPRVAAAEHISQFNEEARSPFVKKFKTIIHPGEVNRIRELPQNSKIVATHTDSPDVLVWDVESQPNRHAVLGATNSRPDLILTGHQDNAEFALAMCPTEPYVLSGGKDRTVVLWSIEDHITSAATDSKSSGSIVKPNSKSGEGSDKTADGPSVGPRGIYSGHEDTVEDVTFCPSSAQEFCSVGDDSCLILWDARVGSSPVVKVERAHNADLHCVDWNPHDNNLILTGSADNSVRLFDRRNLATNGIGSPIHKFEGHKAAVLCVQWSPDKSSVFGSSAEDGLLNIWDYEKVGKKMEQSGKSLSSPPGLFFQHAGHRDKVVDFHWNAYDPWTIVSVSDDCESTGGGGTLQIWRMSDLIYRPEEEVLAELEKFKSHVVACASKAEK</sequence>
<comment type="subcellular location">
    <subcellularLocation>
        <location evidence="1">Nucleus</location>
    </subcellularLocation>
</comment>
<keyword evidence="7" id="KW-0007">Acetylation</keyword>
<dbReference type="InterPro" id="IPR015943">
    <property type="entry name" value="WD40/YVTN_repeat-like_dom_sf"/>
</dbReference>
<evidence type="ECO:0000256" key="4">
    <source>
        <dbReference type="ARBA" id="ARBA00022574"/>
    </source>
</evidence>
<feature type="compositionally biased region" description="Polar residues" evidence="12">
    <location>
        <begin position="243"/>
        <end position="259"/>
    </location>
</feature>
<dbReference type="EMBL" id="JAYKXN010000003">
    <property type="protein sequence ID" value="KAK7303957.1"/>
    <property type="molecule type" value="Genomic_DNA"/>
</dbReference>
<feature type="repeat" description="WD" evidence="11">
    <location>
        <begin position="277"/>
        <end position="319"/>
    </location>
</feature>
<reference evidence="14 15" key="1">
    <citation type="submission" date="2024-01" db="EMBL/GenBank/DDBJ databases">
        <title>The genomes of 5 underutilized Papilionoideae crops provide insights into root nodulation and disease resistance.</title>
        <authorList>
            <person name="Yuan L."/>
        </authorList>
    </citation>
    <scope>NUCLEOTIDE SEQUENCE [LARGE SCALE GENOMIC DNA]</scope>
    <source>
        <strain evidence="14">LY-2023</strain>
        <tissue evidence="14">Leaf</tissue>
    </source>
</reference>
<evidence type="ECO:0000256" key="8">
    <source>
        <dbReference type="ARBA" id="ARBA00023015"/>
    </source>
</evidence>
<dbReference type="SMART" id="SM00320">
    <property type="entry name" value="WD40"/>
    <property type="match status" value="6"/>
</dbReference>
<evidence type="ECO:0000256" key="10">
    <source>
        <dbReference type="ARBA" id="ARBA00023242"/>
    </source>
</evidence>
<evidence type="ECO:0000313" key="15">
    <source>
        <dbReference type="Proteomes" id="UP001359559"/>
    </source>
</evidence>
<keyword evidence="4 11" id="KW-0853">WD repeat</keyword>
<evidence type="ECO:0000256" key="12">
    <source>
        <dbReference type="SAM" id="MobiDB-lite"/>
    </source>
</evidence>
<dbReference type="Pfam" id="PF12265">
    <property type="entry name" value="CAF1C_H4-bd"/>
    <property type="match status" value="1"/>
</dbReference>
<dbReference type="InterPro" id="IPR022052">
    <property type="entry name" value="Histone-bd_RBBP4-like_N"/>
</dbReference>
<feature type="region of interest" description="Disordered" evidence="12">
    <location>
        <begin position="1"/>
        <end position="52"/>
    </location>
</feature>
<dbReference type="GO" id="GO:0040029">
    <property type="term" value="P:epigenetic regulation of gene expression"/>
    <property type="evidence" value="ECO:0007669"/>
    <property type="project" value="UniProtKB-ARBA"/>
</dbReference>
<dbReference type="InterPro" id="IPR001680">
    <property type="entry name" value="WD40_rpt"/>
</dbReference>
<evidence type="ECO:0000259" key="13">
    <source>
        <dbReference type="Pfam" id="PF12265"/>
    </source>
</evidence>
<gene>
    <name evidence="14" type="ORF">RJT34_14903</name>
</gene>
<dbReference type="AlphaFoldDB" id="A0AAN9JRK6"/>
<keyword evidence="6" id="KW-0156">Chromatin regulator</keyword>
<keyword evidence="10" id="KW-0539">Nucleus</keyword>
<evidence type="ECO:0000256" key="7">
    <source>
        <dbReference type="ARBA" id="ARBA00022990"/>
    </source>
</evidence>
<accession>A0AAN9JRK6</accession>
<evidence type="ECO:0000256" key="5">
    <source>
        <dbReference type="ARBA" id="ARBA00022737"/>
    </source>
</evidence>
<keyword evidence="9" id="KW-0804">Transcription</keyword>
<dbReference type="Proteomes" id="UP001359559">
    <property type="component" value="Unassembled WGS sequence"/>
</dbReference>
<dbReference type="PROSITE" id="PS50082">
    <property type="entry name" value="WD_REPEATS_2"/>
    <property type="match status" value="3"/>
</dbReference>
<evidence type="ECO:0000256" key="1">
    <source>
        <dbReference type="ARBA" id="ARBA00004123"/>
    </source>
</evidence>
<dbReference type="InterPro" id="IPR036322">
    <property type="entry name" value="WD40_repeat_dom_sf"/>
</dbReference>
<comment type="caution">
    <text evidence="14">The sequence shown here is derived from an EMBL/GenBank/DDBJ whole genome shotgun (WGS) entry which is preliminary data.</text>
</comment>
<feature type="compositionally biased region" description="Basic and acidic residues" evidence="12">
    <location>
        <begin position="23"/>
        <end position="40"/>
    </location>
</feature>
<feature type="repeat" description="WD" evidence="11">
    <location>
        <begin position="322"/>
        <end position="355"/>
    </location>
</feature>
<dbReference type="InterPro" id="IPR050459">
    <property type="entry name" value="WD_repeat_RBAP46/RBAP48/MSI1"/>
</dbReference>
<keyword evidence="3" id="KW-0678">Repressor</keyword>
<feature type="domain" description="Histone-binding protein RBBP4-like N-terminal" evidence="13">
    <location>
        <begin position="51"/>
        <end position="118"/>
    </location>
</feature>
<dbReference type="GO" id="GO:0035098">
    <property type="term" value="C:ESC/E(Z) complex"/>
    <property type="evidence" value="ECO:0007669"/>
    <property type="project" value="UniProtKB-ARBA"/>
</dbReference>
<evidence type="ECO:0000256" key="3">
    <source>
        <dbReference type="ARBA" id="ARBA00022491"/>
    </source>
</evidence>
<keyword evidence="15" id="KW-1185">Reference proteome</keyword>
<dbReference type="FunFam" id="2.130.10.10:FF:000857">
    <property type="entry name" value="WD-40 repeat-containing protein MSI4"/>
    <property type="match status" value="1"/>
</dbReference>
<evidence type="ECO:0000256" key="2">
    <source>
        <dbReference type="ARBA" id="ARBA00009341"/>
    </source>
</evidence>
<evidence type="ECO:0000256" key="11">
    <source>
        <dbReference type="PROSITE-ProRule" id="PRU00221"/>
    </source>
</evidence>
<feature type="repeat" description="WD" evidence="11">
    <location>
        <begin position="371"/>
        <end position="406"/>
    </location>
</feature>
<protein>
    <recommendedName>
        <fullName evidence="13">Histone-binding protein RBBP4-like N-terminal domain-containing protein</fullName>
    </recommendedName>
</protein>
<keyword evidence="8" id="KW-0805">Transcription regulation</keyword>
<dbReference type="SUPFAM" id="SSF50978">
    <property type="entry name" value="WD40 repeat-like"/>
    <property type="match status" value="1"/>
</dbReference>
<organism evidence="14 15">
    <name type="scientific">Clitoria ternatea</name>
    <name type="common">Butterfly pea</name>
    <dbReference type="NCBI Taxonomy" id="43366"/>
    <lineage>
        <taxon>Eukaryota</taxon>
        <taxon>Viridiplantae</taxon>
        <taxon>Streptophyta</taxon>
        <taxon>Embryophyta</taxon>
        <taxon>Tracheophyta</taxon>
        <taxon>Spermatophyta</taxon>
        <taxon>Magnoliopsida</taxon>
        <taxon>eudicotyledons</taxon>
        <taxon>Gunneridae</taxon>
        <taxon>Pentapetalae</taxon>
        <taxon>rosids</taxon>
        <taxon>fabids</taxon>
        <taxon>Fabales</taxon>
        <taxon>Fabaceae</taxon>
        <taxon>Papilionoideae</taxon>
        <taxon>50 kb inversion clade</taxon>
        <taxon>NPAAA clade</taxon>
        <taxon>indigoferoid/millettioid clade</taxon>
        <taxon>Phaseoleae</taxon>
        <taxon>Clitoria</taxon>
    </lineage>
</organism>
<name>A0AAN9JRK6_CLITE</name>
<dbReference type="GO" id="GO:0006355">
    <property type="term" value="P:regulation of DNA-templated transcription"/>
    <property type="evidence" value="ECO:0007669"/>
    <property type="project" value="UniProtKB-ARBA"/>
</dbReference>